<organism evidence="1 2">
    <name type="scientific">Pseudoalteromonas fuliginea</name>
    <dbReference type="NCBI Taxonomy" id="1872678"/>
    <lineage>
        <taxon>Bacteria</taxon>
        <taxon>Pseudomonadati</taxon>
        <taxon>Pseudomonadota</taxon>
        <taxon>Gammaproteobacteria</taxon>
        <taxon>Alteromonadales</taxon>
        <taxon>Pseudoalteromonadaceae</taxon>
        <taxon>Pseudoalteromonas</taxon>
    </lineage>
</organism>
<protein>
    <submittedName>
        <fullName evidence="1">Uncharacterized protein</fullName>
    </submittedName>
</protein>
<sequence>MHSRYAAVFGIENLELNKHFKPADKFPADSPPADNLLIDSVAASSHAPDTASKNNVLEPIVFCEQLFADIKRAALPIAINSVVQSAEMQLNDDQLALTKPQLSTADKRALWALMSEHLDKL</sequence>
<comment type="caution">
    <text evidence="1">The sequence shown here is derived from an EMBL/GenBank/DDBJ whole genome shotgun (WGS) entry which is preliminary data.</text>
</comment>
<reference evidence="1 2" key="1">
    <citation type="submission" date="2019-01" db="EMBL/GenBank/DDBJ databases">
        <title>Genome sequences of marine Pseudoalteromonas species.</title>
        <authorList>
            <person name="Boraston A.B."/>
            <person name="Hehemann J.-H."/>
            <person name="Vickers C.J."/>
            <person name="Salama-Alber O."/>
            <person name="Abe K."/>
            <person name="Hettle A.J."/>
        </authorList>
    </citation>
    <scope>NUCLEOTIDE SEQUENCE [LARGE SCALE GENOMIC DNA]</scope>
    <source>
        <strain evidence="1 2">PS42</strain>
    </source>
</reference>
<accession>A0AB73BCN6</accession>
<gene>
    <name evidence="1" type="ORF">EU508_18325</name>
</gene>
<dbReference type="AlphaFoldDB" id="A0AB73BCN6"/>
<evidence type="ECO:0000313" key="1">
    <source>
        <dbReference type="EMBL" id="KAA1156883.1"/>
    </source>
</evidence>
<dbReference type="RefSeq" id="WP_149615124.1">
    <property type="nucleotide sequence ID" value="NZ_SEUK01000055.1"/>
</dbReference>
<evidence type="ECO:0000313" key="2">
    <source>
        <dbReference type="Proteomes" id="UP000324162"/>
    </source>
</evidence>
<proteinExistence type="predicted"/>
<dbReference type="Proteomes" id="UP000324162">
    <property type="component" value="Unassembled WGS sequence"/>
</dbReference>
<name>A0AB73BCN6_9GAMM</name>
<dbReference type="EMBL" id="SEUK01000055">
    <property type="protein sequence ID" value="KAA1156883.1"/>
    <property type="molecule type" value="Genomic_DNA"/>
</dbReference>